<proteinExistence type="predicted"/>
<comment type="caution">
    <text evidence="2">The sequence shown here is derived from an EMBL/GenBank/DDBJ whole genome shotgun (WGS) entry which is preliminary data.</text>
</comment>
<dbReference type="Pfam" id="PF06695">
    <property type="entry name" value="Sm_multidrug_ex"/>
    <property type="match status" value="1"/>
</dbReference>
<keyword evidence="1" id="KW-0812">Transmembrane</keyword>
<reference evidence="2" key="1">
    <citation type="submission" date="2021-04" db="EMBL/GenBank/DDBJ databases">
        <title>Draft genome sequence of Xylanibacillus composti strain K13.</title>
        <authorList>
            <person name="Uke A."/>
            <person name="Chhe C."/>
            <person name="Baramee S."/>
            <person name="Kosugi A."/>
        </authorList>
    </citation>
    <scope>NUCLEOTIDE SEQUENCE</scope>
    <source>
        <strain evidence="2">K13</strain>
    </source>
</reference>
<evidence type="ECO:0000256" key="1">
    <source>
        <dbReference type="SAM" id="Phobius"/>
    </source>
</evidence>
<feature type="transmembrane region" description="Helical" evidence="1">
    <location>
        <begin position="89"/>
        <end position="115"/>
    </location>
</feature>
<dbReference type="InterPro" id="IPR009577">
    <property type="entry name" value="Sm_multidrug_ex"/>
</dbReference>
<evidence type="ECO:0000313" key="3">
    <source>
        <dbReference type="Proteomes" id="UP000677918"/>
    </source>
</evidence>
<dbReference type="RefSeq" id="WP_213411410.1">
    <property type="nucleotide sequence ID" value="NZ_BOVK01000018.1"/>
</dbReference>
<dbReference type="EMBL" id="BOVK01000018">
    <property type="protein sequence ID" value="GIQ68742.1"/>
    <property type="molecule type" value="Genomic_DNA"/>
</dbReference>
<keyword evidence="1" id="KW-1133">Transmembrane helix</keyword>
<dbReference type="Proteomes" id="UP000677918">
    <property type="component" value="Unassembled WGS sequence"/>
</dbReference>
<feature type="transmembrane region" description="Helical" evidence="1">
    <location>
        <begin position="121"/>
        <end position="144"/>
    </location>
</feature>
<keyword evidence="1" id="KW-0472">Membrane</keyword>
<feature type="transmembrane region" description="Helical" evidence="1">
    <location>
        <begin position="34"/>
        <end position="56"/>
    </location>
</feature>
<organism evidence="2 3">
    <name type="scientific">Xylanibacillus composti</name>
    <dbReference type="NCBI Taxonomy" id="1572762"/>
    <lineage>
        <taxon>Bacteria</taxon>
        <taxon>Bacillati</taxon>
        <taxon>Bacillota</taxon>
        <taxon>Bacilli</taxon>
        <taxon>Bacillales</taxon>
        <taxon>Paenibacillaceae</taxon>
        <taxon>Xylanibacillus</taxon>
    </lineage>
</organism>
<accession>A0A8J4H3E2</accession>
<name>A0A8J4H3E2_9BACL</name>
<keyword evidence="3" id="KW-1185">Reference proteome</keyword>
<evidence type="ECO:0008006" key="4">
    <source>
        <dbReference type="Google" id="ProtNLM"/>
    </source>
</evidence>
<dbReference type="AlphaFoldDB" id="A0A8J4H3E2"/>
<gene>
    <name evidence="2" type="ORF">XYCOK13_15660</name>
</gene>
<protein>
    <recommendedName>
        <fullName evidence="4">Small multi-drug export protein</fullName>
    </recommendedName>
</protein>
<evidence type="ECO:0000313" key="2">
    <source>
        <dbReference type="EMBL" id="GIQ68742.1"/>
    </source>
</evidence>
<sequence>MLFLVYLAVFLLAATPFLEVVGVIPIGVAAGLPALNVTIVALLGNLATIWLLILLIDKFKQWRARRQASKGQAAEGKRHKRAAQIWKKYGLPGLAIISPFLIGSHLGAMLAMSFGGTKRLVGIWMTASIVAWSILAGIFSHYGVDWLFSQTGRDGFLVDFLRDQS</sequence>